<dbReference type="InterPro" id="IPR013783">
    <property type="entry name" value="Ig-like_fold"/>
</dbReference>
<dbReference type="GO" id="GO:0005975">
    <property type="term" value="P:carbohydrate metabolic process"/>
    <property type="evidence" value="ECO:0007669"/>
    <property type="project" value="InterPro"/>
</dbReference>
<dbReference type="SMART" id="SM00758">
    <property type="entry name" value="PA14"/>
    <property type="match status" value="1"/>
</dbReference>
<evidence type="ECO:0000256" key="1">
    <source>
        <dbReference type="ARBA" id="ARBA00005336"/>
    </source>
</evidence>
<feature type="signal peptide" evidence="4">
    <location>
        <begin position="1"/>
        <end position="35"/>
    </location>
</feature>
<evidence type="ECO:0000256" key="4">
    <source>
        <dbReference type="SAM" id="SignalP"/>
    </source>
</evidence>
<feature type="compositionally biased region" description="Low complexity" evidence="3">
    <location>
        <begin position="36"/>
        <end position="45"/>
    </location>
</feature>
<evidence type="ECO:0000256" key="2">
    <source>
        <dbReference type="ARBA" id="ARBA00022801"/>
    </source>
</evidence>
<dbReference type="PRINTS" id="PR00133">
    <property type="entry name" value="GLHYDRLASE3"/>
</dbReference>
<dbReference type="Gene3D" id="2.60.120.260">
    <property type="entry name" value="Galactose-binding domain-like"/>
    <property type="match status" value="1"/>
</dbReference>
<dbReference type="InterPro" id="IPR036962">
    <property type="entry name" value="Glyco_hydro_3_N_sf"/>
</dbReference>
<protein>
    <submittedName>
        <fullName evidence="6">Beta-glucosidase</fullName>
    </submittedName>
</protein>
<dbReference type="OrthoDB" id="3187421at2"/>
<dbReference type="InterPro" id="IPR036881">
    <property type="entry name" value="Glyco_hydro_3_C_sf"/>
</dbReference>
<dbReference type="InterPro" id="IPR026891">
    <property type="entry name" value="Fn3-like"/>
</dbReference>
<name>A0A7X1TPB7_9MICC</name>
<reference evidence="7" key="1">
    <citation type="submission" date="2019-07" db="EMBL/GenBank/DDBJ databases">
        <title>Arthrobacter KR32 sp. nov., isolated from mountain cheese made of cows milk.</title>
        <authorList>
            <person name="Flegler A."/>
        </authorList>
    </citation>
    <scope>NUCLEOTIDE SEQUENCE [LARGE SCALE GENOMIC DNA]</scope>
    <source>
        <strain evidence="7">KR32</strain>
    </source>
</reference>
<dbReference type="InterPro" id="IPR050288">
    <property type="entry name" value="Cellulose_deg_GH3"/>
</dbReference>
<dbReference type="Gene3D" id="3.20.20.300">
    <property type="entry name" value="Glycoside hydrolase, family 3, N-terminal domain"/>
    <property type="match status" value="1"/>
</dbReference>
<dbReference type="SUPFAM" id="SSF51445">
    <property type="entry name" value="(Trans)glycosidases"/>
    <property type="match status" value="1"/>
</dbReference>
<dbReference type="Pfam" id="PF07691">
    <property type="entry name" value="PA14"/>
    <property type="match status" value="1"/>
</dbReference>
<organism evidence="6 7">
    <name type="scientific">Arthrobacter bussei</name>
    <dbReference type="NCBI Taxonomy" id="2594179"/>
    <lineage>
        <taxon>Bacteria</taxon>
        <taxon>Bacillati</taxon>
        <taxon>Actinomycetota</taxon>
        <taxon>Actinomycetes</taxon>
        <taxon>Micrococcales</taxon>
        <taxon>Micrococcaceae</taxon>
        <taxon>Arthrobacter</taxon>
    </lineage>
</organism>
<accession>A0A7X1TPB7</accession>
<gene>
    <name evidence="6" type="ORF">FNH21_12190</name>
</gene>
<dbReference type="GO" id="GO:0004553">
    <property type="term" value="F:hydrolase activity, hydrolyzing O-glycosyl compounds"/>
    <property type="evidence" value="ECO:0007669"/>
    <property type="project" value="InterPro"/>
</dbReference>
<dbReference type="SMART" id="SM01217">
    <property type="entry name" value="Fn3_like"/>
    <property type="match status" value="1"/>
</dbReference>
<feature type="region of interest" description="Disordered" evidence="3">
    <location>
        <begin position="36"/>
        <end position="75"/>
    </location>
</feature>
<dbReference type="InterPro" id="IPR037524">
    <property type="entry name" value="PA14/GLEYA"/>
</dbReference>
<feature type="domain" description="PA14" evidence="5">
    <location>
        <begin position="499"/>
        <end position="657"/>
    </location>
</feature>
<dbReference type="PANTHER" id="PTHR42715">
    <property type="entry name" value="BETA-GLUCOSIDASE"/>
    <property type="match status" value="1"/>
</dbReference>
<keyword evidence="2" id="KW-0378">Hydrolase</keyword>
<keyword evidence="7" id="KW-1185">Reference proteome</keyword>
<dbReference type="Proteomes" id="UP000326464">
    <property type="component" value="Unassembled WGS sequence"/>
</dbReference>
<feature type="chain" id="PRO_5030960645" evidence="4">
    <location>
        <begin position="36"/>
        <end position="932"/>
    </location>
</feature>
<dbReference type="InterPro" id="IPR011658">
    <property type="entry name" value="PA14_dom"/>
</dbReference>
<dbReference type="Gene3D" id="3.40.50.1700">
    <property type="entry name" value="Glycoside hydrolase family 3 C-terminal domain"/>
    <property type="match status" value="1"/>
</dbReference>
<comment type="similarity">
    <text evidence="1">Belongs to the glycosyl hydrolase 3 family.</text>
</comment>
<dbReference type="Pfam" id="PF01915">
    <property type="entry name" value="Glyco_hydro_3_C"/>
    <property type="match status" value="1"/>
</dbReference>
<dbReference type="EMBL" id="VJXX01000004">
    <property type="protein sequence ID" value="MPY11468.1"/>
    <property type="molecule type" value="Genomic_DNA"/>
</dbReference>
<dbReference type="SUPFAM" id="SSF52279">
    <property type="entry name" value="Beta-D-glucan exohydrolase, C-terminal domain"/>
    <property type="match status" value="1"/>
</dbReference>
<dbReference type="AlphaFoldDB" id="A0A7X1TPB7"/>
<dbReference type="Pfam" id="PF14310">
    <property type="entry name" value="Fn3-like"/>
    <property type="match status" value="1"/>
</dbReference>
<dbReference type="RefSeq" id="WP_152816080.1">
    <property type="nucleotide sequence ID" value="NZ_VJXX01000004.1"/>
</dbReference>
<keyword evidence="4" id="KW-0732">Signal</keyword>
<dbReference type="PROSITE" id="PS51820">
    <property type="entry name" value="PA14"/>
    <property type="match status" value="1"/>
</dbReference>
<dbReference type="InterPro" id="IPR001764">
    <property type="entry name" value="Glyco_hydro_3_N"/>
</dbReference>
<evidence type="ECO:0000313" key="7">
    <source>
        <dbReference type="Proteomes" id="UP000326464"/>
    </source>
</evidence>
<dbReference type="Pfam" id="PF00933">
    <property type="entry name" value="Glyco_hydro_3"/>
    <property type="match status" value="1"/>
</dbReference>
<comment type="caution">
    <text evidence="6">The sequence shown here is derived from an EMBL/GenBank/DDBJ whole genome shotgun (WGS) entry which is preliminary data.</text>
</comment>
<evidence type="ECO:0000256" key="3">
    <source>
        <dbReference type="SAM" id="MobiDB-lite"/>
    </source>
</evidence>
<evidence type="ECO:0000313" key="6">
    <source>
        <dbReference type="EMBL" id="MPY11468.1"/>
    </source>
</evidence>
<evidence type="ECO:0000259" key="5">
    <source>
        <dbReference type="PROSITE" id="PS51820"/>
    </source>
</evidence>
<proteinExistence type="inferred from homology"/>
<sequence>MITKTLTRRNRTALAVTSGALALAVTAGVGLPAVAAPPADSPSRSENNNGAGRGAQQDAREKALGNGSGRKTTVAPVNGAWMNTRLSSDRRADLLLAQMTLEEKVSRLHGEFSGETAFYIAPLERLGIPALLLTDAGAGVRVTNQDTNDGRATALPAPLALGATWDTSLAAKYGDILGAETRASGQNGLLGPTGDLVRDARWGRAFESLGEDPRLTSRLLEAQVQAVQKHDVVATVKHPAAYSQEESRLAGGNVAISERALREVYLAPIEAAIKAGVGSAMCSFNKVNDVYACESSEVFDILKEDYGFAGFIQTDYGATHSTVDAANTGLDVEFPAAVYFGQPLIDAVNRGEVSTATIDDKVHRILRTMFEFGSFDTPVAVTPIDVAAGNAVAREVAESSAVLLKNDAPAGSPSAALPIDAASISSLAVIGADADALATGGGSSVVKPTSTSTPLDALTARAGAGVEVTYAEGTDPVGPAHSLSGAAVPSSVLAPAGQPTATGITAEYWFNGADTAGTPTVTRVEDQVAMSAGFLALDGLYGSSVPKIPGYPFGGPLTARWSGTITAPATGEYTLSLTGFGSARLFLDGEEVIDASDPHAVRTDSSLALQLEAGETRDLRVEYSNNASDPDQESAADLVMTWEHPEDVVTPAVAEAVAAAKASDVAVVFARDYVGEGRDKNTLTLANEQDSLIEAVSAANPRTVVVLTTAGSVTMPWLDRVPSVLEAWYGGQEQGAAIARVLFGDVNPSGKLPVTFATGDAATPTAAPALFPGIGRTASFADDVNIGYRGYLAAGIAPQFSFGHGLSYTDFGYSKLKLNSSGKPVKNGGTANVKVTVDVANTGARAGRETVQVYVGSLPTTAVATPARQLAGFAKVDIPAGRTSKVTIDLDPRAFSYWDSATDAWVTPTGNVPVYVGTSSADATLQGTVSIR</sequence>
<dbReference type="InterPro" id="IPR002772">
    <property type="entry name" value="Glyco_hydro_3_C"/>
</dbReference>
<dbReference type="InterPro" id="IPR017853">
    <property type="entry name" value="GH"/>
</dbReference>
<dbReference type="Gene3D" id="2.60.40.10">
    <property type="entry name" value="Immunoglobulins"/>
    <property type="match status" value="1"/>
</dbReference>
<dbReference type="PANTHER" id="PTHR42715:SF10">
    <property type="entry name" value="BETA-GLUCOSIDASE"/>
    <property type="match status" value="1"/>
</dbReference>